<name>A0A7R8AQD2_9EURO</name>
<dbReference type="OrthoDB" id="276239at2759"/>
<keyword evidence="6" id="KW-1185">Reference proteome</keyword>
<evidence type="ECO:0000256" key="1">
    <source>
        <dbReference type="SAM" id="MobiDB-lite"/>
    </source>
</evidence>
<accession>A0A7R8AQD2</accession>
<dbReference type="GO" id="GO:0003972">
    <property type="term" value="F:RNA ligase (ATP) activity"/>
    <property type="evidence" value="ECO:0007669"/>
    <property type="project" value="InterPro"/>
</dbReference>
<dbReference type="EMBL" id="AP024447">
    <property type="protein sequence ID" value="BCS25718.1"/>
    <property type="molecule type" value="Genomic_DNA"/>
</dbReference>
<dbReference type="InterPro" id="IPR015965">
    <property type="entry name" value="tRNA_lig_PDEase"/>
</dbReference>
<proteinExistence type="predicted"/>
<sequence length="886" mass="100262">MEFLKKHPFNHRFLVRTVLNPALYRALVNTPLRGSPVAINTTCPRISIFPSHNIAIRGFTQTRRMMEDPKVVLQDKQEVAEMIRALEAGRTQNKGDKKAFKCRKSTFMVGKAGNTAADSWKFMDWDYKRNDLPTYARGLFTAKRKDGAPEIVTRGYDKFFNVNEVNETQWRNIENNTRGPYELSVKENGCIIFISGLEDGSLLVCSKHSTGARSDTARSHAQVGEEWIEKHVASVGKSTADLARQLREMNVTAVGELCDDSFEEHVLAYDPASSGIYLHGINFNVPEFATLSSSDVHQFADTWGFKKANFVVYDDLETVQKFLEKCAETGSWDGRDTEGFVIRCKMSEGGKGPLRDWFFKYKFEEPYLMYRQWRECTKAILSGKPPRFKKHKKITEEYLAYARSQFVLNPGLKQRYQQNHGIISMRDGFLQERGLNGAQIIQMEAEEVKRDVVLVPIASIGCGKTTVALGLTKLFGWGHVQNDNIPKGKNKPKKFASDILNTMMEKSAVIADRNNHQKRERDQLMNDVSVGAPNARFVALQYVHEPKDIMLPEIREVTRRRVLDRGDNHQTIRAGTKDAGEVIGIMEGFLKRFEAIDTEREPDMSFDEVIDLDIMATSRENLEKVVRALHSAYPQLVTAVPSAKELDDAIDFATSEYNVDVDHSASYKQPKNPKQNKNSNSPGPSAITIEAKAKNIEYFGISLPASEVLNLLHSLFSPATPPEKARLYHQLVNFRRIQPAFHVTLIHRASKKDNPDVWDSLVQRYTEKMTTIPPTEHWGTPFLGHARIRLERLVWDSRLMTFVARILPSEDAEDGQPEPDWVCVNPLPHVTVGTASPDIKPKESNDLLQRWLRQGSAPGSGIWEAEIPGVKVVYGNVGVTMSRGKY</sequence>
<dbReference type="Gene3D" id="3.40.50.300">
    <property type="entry name" value="P-loop containing nucleotide triphosphate hydrolases"/>
    <property type="match status" value="1"/>
</dbReference>
<dbReference type="Pfam" id="PF09511">
    <property type="entry name" value="RNA_lig_T4_1"/>
    <property type="match status" value="1"/>
</dbReference>
<dbReference type="SUPFAM" id="SSF52540">
    <property type="entry name" value="P-loop containing nucleoside triphosphate hydrolases"/>
    <property type="match status" value="1"/>
</dbReference>
<dbReference type="AlphaFoldDB" id="A0A7R8AQD2"/>
<dbReference type="PANTHER" id="PTHR32004">
    <property type="entry name" value="TRNA LIGASE"/>
    <property type="match status" value="1"/>
</dbReference>
<gene>
    <name evidence="5" type="ORF">APUU_50429A</name>
</gene>
<feature type="domain" description="tRNA ligase phosphodiesterase" evidence="2">
    <location>
        <begin position="618"/>
        <end position="881"/>
    </location>
</feature>
<evidence type="ECO:0000313" key="5">
    <source>
        <dbReference type="EMBL" id="BCS25718.1"/>
    </source>
</evidence>
<reference evidence="5" key="1">
    <citation type="submission" date="2021-01" db="EMBL/GenBank/DDBJ databases">
        <authorList>
            <consortium name="Aspergillus puulaauensis MK2 genome sequencing consortium"/>
            <person name="Kazuki M."/>
            <person name="Futagami T."/>
        </authorList>
    </citation>
    <scope>NUCLEOTIDE SEQUENCE</scope>
    <source>
        <strain evidence="5">MK2</strain>
    </source>
</reference>
<dbReference type="InterPro" id="IPR019039">
    <property type="entry name" value="T4-Rnl1-like_N"/>
</dbReference>
<dbReference type="GeneID" id="64975723"/>
<dbReference type="InterPro" id="IPR015966">
    <property type="entry name" value="tRNA_lig_kin_fungi"/>
</dbReference>
<dbReference type="GO" id="GO:0005634">
    <property type="term" value="C:nucleus"/>
    <property type="evidence" value="ECO:0007669"/>
    <property type="project" value="TreeGrafter"/>
</dbReference>
<organism evidence="5 6">
    <name type="scientific">Aspergillus puulaauensis</name>
    <dbReference type="NCBI Taxonomy" id="1220207"/>
    <lineage>
        <taxon>Eukaryota</taxon>
        <taxon>Fungi</taxon>
        <taxon>Dikarya</taxon>
        <taxon>Ascomycota</taxon>
        <taxon>Pezizomycotina</taxon>
        <taxon>Eurotiomycetes</taxon>
        <taxon>Eurotiomycetidae</taxon>
        <taxon>Eurotiales</taxon>
        <taxon>Aspergillaceae</taxon>
        <taxon>Aspergillus</taxon>
    </lineage>
</organism>
<evidence type="ECO:0000259" key="3">
    <source>
        <dbReference type="Pfam" id="PF08303"/>
    </source>
</evidence>
<reference evidence="5" key="2">
    <citation type="submission" date="2021-02" db="EMBL/GenBank/DDBJ databases">
        <title>Aspergillus puulaauensis MK2 genome sequence.</title>
        <authorList>
            <person name="Futagami T."/>
            <person name="Mori K."/>
            <person name="Kadooka C."/>
            <person name="Tanaka T."/>
        </authorList>
    </citation>
    <scope>NUCLEOTIDE SEQUENCE</scope>
    <source>
        <strain evidence="5">MK2</strain>
    </source>
</reference>
<evidence type="ECO:0000259" key="2">
    <source>
        <dbReference type="Pfam" id="PF08302"/>
    </source>
</evidence>
<dbReference type="RefSeq" id="XP_041557912.1">
    <property type="nucleotide sequence ID" value="XM_041705425.1"/>
</dbReference>
<dbReference type="GO" id="GO:0006388">
    <property type="term" value="P:tRNA splicing, via endonucleolytic cleavage and ligation"/>
    <property type="evidence" value="ECO:0007669"/>
    <property type="project" value="InterPro"/>
</dbReference>
<feature type="domain" description="tRNA ligase kinase" evidence="3">
    <location>
        <begin position="453"/>
        <end position="614"/>
    </location>
</feature>
<dbReference type="InterPro" id="IPR027417">
    <property type="entry name" value="P-loop_NTPase"/>
</dbReference>
<protein>
    <recommendedName>
        <fullName evidence="7">tRNA ligase</fullName>
    </recommendedName>
</protein>
<feature type="compositionally biased region" description="Low complexity" evidence="1">
    <location>
        <begin position="666"/>
        <end position="685"/>
    </location>
</feature>
<evidence type="ECO:0008006" key="7">
    <source>
        <dbReference type="Google" id="ProtNLM"/>
    </source>
</evidence>
<dbReference type="PANTHER" id="PTHR32004:SF1">
    <property type="entry name" value="TRNA LIGASE"/>
    <property type="match status" value="1"/>
</dbReference>
<evidence type="ECO:0000259" key="4">
    <source>
        <dbReference type="Pfam" id="PF09511"/>
    </source>
</evidence>
<feature type="region of interest" description="Disordered" evidence="1">
    <location>
        <begin position="664"/>
        <end position="686"/>
    </location>
</feature>
<feature type="domain" description="T4 RNA ligase 1-like N-terminal" evidence="4">
    <location>
        <begin position="135"/>
        <end position="368"/>
    </location>
</feature>
<evidence type="ECO:0000313" key="6">
    <source>
        <dbReference type="Proteomes" id="UP000654913"/>
    </source>
</evidence>
<dbReference type="Pfam" id="PF08302">
    <property type="entry name" value="tRNA_lig_CPD"/>
    <property type="match status" value="1"/>
</dbReference>
<dbReference type="GO" id="GO:0005524">
    <property type="term" value="F:ATP binding"/>
    <property type="evidence" value="ECO:0007669"/>
    <property type="project" value="InterPro"/>
</dbReference>
<dbReference type="KEGG" id="apuu:APUU_50429A"/>
<dbReference type="Pfam" id="PF08303">
    <property type="entry name" value="tRNA_lig_kinase"/>
    <property type="match status" value="1"/>
</dbReference>
<dbReference type="FunFam" id="3.40.50.300:FF:001690">
    <property type="entry name" value="tRNA ligase"/>
    <property type="match status" value="1"/>
</dbReference>
<dbReference type="Proteomes" id="UP000654913">
    <property type="component" value="Chromosome 5"/>
</dbReference>